<proteinExistence type="inferred from homology"/>
<evidence type="ECO:0000256" key="9">
    <source>
        <dbReference type="SAM" id="Phobius"/>
    </source>
</evidence>
<dbReference type="InterPro" id="IPR013099">
    <property type="entry name" value="K_chnl_dom"/>
</dbReference>
<evidence type="ECO:0000256" key="2">
    <source>
        <dbReference type="ARBA" id="ARBA00022448"/>
    </source>
</evidence>
<feature type="domain" description="Potassium channel" evidence="10">
    <location>
        <begin position="234"/>
        <end position="301"/>
    </location>
</feature>
<dbReference type="PRINTS" id="PR01333">
    <property type="entry name" value="2POREKCHANEL"/>
</dbReference>
<feature type="transmembrane region" description="Helical" evidence="9">
    <location>
        <begin position="109"/>
        <end position="130"/>
    </location>
</feature>
<evidence type="ECO:0000256" key="1">
    <source>
        <dbReference type="ARBA" id="ARBA00004141"/>
    </source>
</evidence>
<evidence type="ECO:0000259" key="10">
    <source>
        <dbReference type="Pfam" id="PF07885"/>
    </source>
</evidence>
<dbReference type="OrthoDB" id="297496at2759"/>
<keyword evidence="3 8" id="KW-0812">Transmembrane</keyword>
<evidence type="ECO:0000256" key="5">
    <source>
        <dbReference type="ARBA" id="ARBA00023065"/>
    </source>
</evidence>
<dbReference type="PROSITE" id="PS51257">
    <property type="entry name" value="PROKAR_LIPOPROTEIN"/>
    <property type="match status" value="1"/>
</dbReference>
<feature type="transmembrane region" description="Helical" evidence="9">
    <location>
        <begin position="137"/>
        <end position="157"/>
    </location>
</feature>
<evidence type="ECO:0000256" key="8">
    <source>
        <dbReference type="RuleBase" id="RU003857"/>
    </source>
</evidence>
<accession>A0A183ITQ1</accession>
<keyword evidence="7 8" id="KW-0407">Ion channel</keyword>
<feature type="domain" description="Potassium channel" evidence="10">
    <location>
        <begin position="105"/>
        <end position="162"/>
    </location>
</feature>
<reference evidence="13" key="1">
    <citation type="submission" date="2016-06" db="UniProtKB">
        <authorList>
            <consortium name="WormBaseParasite"/>
        </authorList>
    </citation>
    <scope>IDENTIFICATION</scope>
</reference>
<gene>
    <name evidence="11" type="ORF">SBAD_LOCUS6998</name>
</gene>
<keyword evidence="2 8" id="KW-0813">Transport</keyword>
<keyword evidence="12" id="KW-1185">Reference proteome</keyword>
<dbReference type="EMBL" id="UZAM01010231">
    <property type="protein sequence ID" value="VDP11454.1"/>
    <property type="molecule type" value="Genomic_DNA"/>
</dbReference>
<dbReference type="WBParaSite" id="SBAD_0000726401-mRNA-1">
    <property type="protein sequence ID" value="SBAD_0000726401-mRNA-1"/>
    <property type="gene ID" value="SBAD_0000726401"/>
</dbReference>
<dbReference type="Gene3D" id="1.10.287.70">
    <property type="match status" value="1"/>
</dbReference>
<dbReference type="GO" id="GO:0015271">
    <property type="term" value="F:outward rectifier potassium channel activity"/>
    <property type="evidence" value="ECO:0007669"/>
    <property type="project" value="TreeGrafter"/>
</dbReference>
<feature type="transmembrane region" description="Helical" evidence="9">
    <location>
        <begin position="257"/>
        <end position="274"/>
    </location>
</feature>
<dbReference type="SUPFAM" id="SSF81324">
    <property type="entry name" value="Voltage-gated potassium channels"/>
    <property type="match status" value="2"/>
</dbReference>
<keyword evidence="4 9" id="KW-1133">Transmembrane helix</keyword>
<keyword evidence="6 9" id="KW-0472">Membrane</keyword>
<dbReference type="GO" id="GO:0030322">
    <property type="term" value="P:stabilization of membrane potential"/>
    <property type="evidence" value="ECO:0007669"/>
    <property type="project" value="TreeGrafter"/>
</dbReference>
<dbReference type="PANTHER" id="PTHR11003">
    <property type="entry name" value="POTASSIUM CHANNEL, SUBFAMILY K"/>
    <property type="match status" value="1"/>
</dbReference>
<dbReference type="GO" id="GO:0005886">
    <property type="term" value="C:plasma membrane"/>
    <property type="evidence" value="ECO:0007669"/>
    <property type="project" value="TreeGrafter"/>
</dbReference>
<reference evidence="11 12" key="2">
    <citation type="submission" date="2018-11" db="EMBL/GenBank/DDBJ databases">
        <authorList>
            <consortium name="Pathogen Informatics"/>
        </authorList>
    </citation>
    <scope>NUCLEOTIDE SEQUENCE [LARGE SCALE GENOMIC DNA]</scope>
</reference>
<name>A0A183ITQ1_9BILA</name>
<feature type="transmembrane region" description="Helical" evidence="9">
    <location>
        <begin position="12"/>
        <end position="30"/>
    </location>
</feature>
<organism evidence="13">
    <name type="scientific">Soboliphyme baturini</name>
    <dbReference type="NCBI Taxonomy" id="241478"/>
    <lineage>
        <taxon>Eukaryota</taxon>
        <taxon>Metazoa</taxon>
        <taxon>Ecdysozoa</taxon>
        <taxon>Nematoda</taxon>
        <taxon>Enoplea</taxon>
        <taxon>Dorylaimia</taxon>
        <taxon>Dioctophymatida</taxon>
        <taxon>Dioctophymatoidea</taxon>
        <taxon>Soboliphymatidae</taxon>
        <taxon>Soboliphyme</taxon>
    </lineage>
</organism>
<evidence type="ECO:0000313" key="12">
    <source>
        <dbReference type="Proteomes" id="UP000270296"/>
    </source>
</evidence>
<evidence type="ECO:0000313" key="13">
    <source>
        <dbReference type="WBParaSite" id="SBAD_0000726401-mRNA-1"/>
    </source>
</evidence>
<keyword evidence="5 8" id="KW-0406">Ion transport</keyword>
<dbReference type="GO" id="GO:0022841">
    <property type="term" value="F:potassium ion leak channel activity"/>
    <property type="evidence" value="ECO:0007669"/>
    <property type="project" value="TreeGrafter"/>
</dbReference>
<dbReference type="InterPro" id="IPR003280">
    <property type="entry name" value="2pore_dom_K_chnl"/>
</dbReference>
<sequence>MRVKILLPQAALLVIACAYAILGALVFIFLESGTELDEKEAVLRSIDDKKLHLFENLWQWCHAVENESDFHRKSLHSIYAYISDMLVAFENRITVEEVTRNATKLSWDFRSAVIFTTVTVTTIGYGNLFPDTPLGRIFCIIYAIVGIPLTVLLIGSYSKFLVSSVTAVYKALLAPCGRRLAMIRGPFIRCSSKAKQRLSAAYSDNFDDEESDPVNSEENERSLMAPPYFLILALLLYTLVVATVFTCWEDWSFAESCYYSIITFLTIGFGDMVANEQQSFLFLLVCSFIGVMMSTMCIDSIRMHYISKIHYLGRKLREVEYKFNGKRLNQKDVKQLIENVTILQEKCGLNLPKEEAKSMLKNWEILSSVEHSLDFIDIEDTSNFSDFYFARL</sequence>
<evidence type="ECO:0000313" key="11">
    <source>
        <dbReference type="EMBL" id="VDP11454.1"/>
    </source>
</evidence>
<comment type="similarity">
    <text evidence="8">Belongs to the two pore domain potassium channel (TC 1.A.1.8) family.</text>
</comment>
<dbReference type="AlphaFoldDB" id="A0A183ITQ1"/>
<feature type="transmembrane region" description="Helical" evidence="9">
    <location>
        <begin position="280"/>
        <end position="298"/>
    </location>
</feature>
<dbReference type="PANTHER" id="PTHR11003:SF335">
    <property type="entry name" value="POTASSIUM CHANNEL DOMAIN-CONTAINING PROTEIN"/>
    <property type="match status" value="1"/>
</dbReference>
<evidence type="ECO:0000256" key="7">
    <source>
        <dbReference type="ARBA" id="ARBA00023303"/>
    </source>
</evidence>
<dbReference type="Pfam" id="PF07885">
    <property type="entry name" value="Ion_trans_2"/>
    <property type="match status" value="2"/>
</dbReference>
<evidence type="ECO:0000256" key="4">
    <source>
        <dbReference type="ARBA" id="ARBA00022989"/>
    </source>
</evidence>
<dbReference type="Proteomes" id="UP000270296">
    <property type="component" value="Unassembled WGS sequence"/>
</dbReference>
<evidence type="ECO:0000256" key="6">
    <source>
        <dbReference type="ARBA" id="ARBA00023136"/>
    </source>
</evidence>
<feature type="transmembrane region" description="Helical" evidence="9">
    <location>
        <begin position="228"/>
        <end position="248"/>
    </location>
</feature>
<protein>
    <submittedName>
        <fullName evidence="13">Ion_trans_2 domain-containing protein</fullName>
    </submittedName>
</protein>
<comment type="subcellular location">
    <subcellularLocation>
        <location evidence="1">Membrane</location>
        <topology evidence="1">Multi-pass membrane protein</topology>
    </subcellularLocation>
</comment>
<evidence type="ECO:0000256" key="3">
    <source>
        <dbReference type="ARBA" id="ARBA00022692"/>
    </source>
</evidence>